<dbReference type="Proteomes" id="UP000269793">
    <property type="component" value="Chromosome III"/>
</dbReference>
<dbReference type="Pfam" id="PF14608">
    <property type="entry name" value="zf-CCCH_2"/>
    <property type="match status" value="1"/>
</dbReference>
<dbReference type="InterPro" id="IPR036063">
    <property type="entry name" value="Smr_dom_sf"/>
</dbReference>
<dbReference type="OrthoDB" id="3247158at2759"/>
<dbReference type="InterPro" id="IPR053242">
    <property type="entry name" value="PAM2-like_domain"/>
</dbReference>
<dbReference type="AlphaFoldDB" id="A0A3G2S4I2"/>
<dbReference type="VEuPathDB" id="FungiDB:DNF11_1736"/>
<evidence type="ECO:0000259" key="4">
    <source>
        <dbReference type="PROSITE" id="PS50828"/>
    </source>
</evidence>
<feature type="region of interest" description="Disordered" evidence="2">
    <location>
        <begin position="90"/>
        <end position="147"/>
    </location>
</feature>
<dbReference type="Pfam" id="PF01713">
    <property type="entry name" value="Smr"/>
    <property type="match status" value="1"/>
</dbReference>
<keyword evidence="6" id="KW-1185">Reference proteome</keyword>
<evidence type="ECO:0000256" key="1">
    <source>
        <dbReference type="PROSITE-ProRule" id="PRU00723"/>
    </source>
</evidence>
<feature type="compositionally biased region" description="Pro residues" evidence="2">
    <location>
        <begin position="320"/>
        <end position="334"/>
    </location>
</feature>
<feature type="domain" description="C3H1-type" evidence="3">
    <location>
        <begin position="256"/>
        <end position="282"/>
    </location>
</feature>
<evidence type="ECO:0000259" key="3">
    <source>
        <dbReference type="PROSITE" id="PS50103"/>
    </source>
</evidence>
<dbReference type="SUPFAM" id="SSF160443">
    <property type="entry name" value="SMR domain-like"/>
    <property type="match status" value="1"/>
</dbReference>
<dbReference type="PROSITE" id="PS50828">
    <property type="entry name" value="SMR"/>
    <property type="match status" value="1"/>
</dbReference>
<dbReference type="PROSITE" id="PS50103">
    <property type="entry name" value="ZF_C3H1"/>
    <property type="match status" value="2"/>
</dbReference>
<keyword evidence="1" id="KW-0862">Zinc</keyword>
<evidence type="ECO:0000256" key="2">
    <source>
        <dbReference type="SAM" id="MobiDB-lite"/>
    </source>
</evidence>
<sequence length="565" mass="61410">MATSSGHAHVRAYLHSLLGRQLDKKEYMDVENALLAQLDRMRDGDDDDACMALHEVLRVHMQRLRPTSEAELDAAALTLMLKHRDDTMRTSTVIRSTPSSTTSSPYTPPADARHANELRPPQPIKVSAPDTFPDDEEDEFSPFAPPSASALYQGAASAPPLSVPDMSALSLHAEASAPMLTPLEVFCSVFVAHNQGLFPDEPDAPHRFQRASLMIQHALDISHYDISAALQIVKQAHDAGVDIMDMQPPDSAGSDDPTTRVCRFFLAGECRRSDCRFSHDLNKALCRFWLRGQCLNDPCLFMHDYEALSMLAQSIVVAPAPPEPEPEPSWIPPRPKPDASQTPWAMAAKSAPASTTPKVMPRGSTSTVSSKRLALRPPSLLPTLSTGSALAIDMGKVRASQPRHQDRWKTIEALLHARHERLRERLQVGAGGDAGGWGSSAQASQERGSRGLRGRWMGAGLGLCLGVAKPQVAGASLSLDERTEAVLDLHGLHVDEALEACEQFLLALESEGFRGLAYLCVGAGKHSVRSRGKLASSVREFLQSWGYPHADYDGVLACDPCTHLS</sequence>
<dbReference type="Gene3D" id="4.10.1000.10">
    <property type="entry name" value="Zinc finger, CCCH-type"/>
    <property type="match status" value="1"/>
</dbReference>
<accession>A0A3G2S4I2</accession>
<evidence type="ECO:0000313" key="5">
    <source>
        <dbReference type="EMBL" id="AYO42686.1"/>
    </source>
</evidence>
<keyword evidence="1" id="KW-0479">Metal-binding</keyword>
<dbReference type="EMBL" id="CP033150">
    <property type="protein sequence ID" value="AYO42686.1"/>
    <property type="molecule type" value="Genomic_DNA"/>
</dbReference>
<dbReference type="STRING" id="425264.A0A3G2S4I2"/>
<organism evidence="5 6">
    <name type="scientific">Malassezia restricta (strain ATCC 96810 / NBRC 103918 / CBS 7877)</name>
    <name type="common">Seborrheic dermatitis infection agent</name>
    <dbReference type="NCBI Taxonomy" id="425264"/>
    <lineage>
        <taxon>Eukaryota</taxon>
        <taxon>Fungi</taxon>
        <taxon>Dikarya</taxon>
        <taxon>Basidiomycota</taxon>
        <taxon>Ustilaginomycotina</taxon>
        <taxon>Malasseziomycetes</taxon>
        <taxon>Malasseziales</taxon>
        <taxon>Malasseziaceae</taxon>
        <taxon>Malassezia</taxon>
    </lineage>
</organism>
<feature type="domain" description="C3H1-type" evidence="3">
    <location>
        <begin position="285"/>
        <end position="306"/>
    </location>
</feature>
<evidence type="ECO:0000313" key="6">
    <source>
        <dbReference type="Proteomes" id="UP000269793"/>
    </source>
</evidence>
<keyword evidence="1" id="KW-0863">Zinc-finger</keyword>
<dbReference type="SMART" id="SM00356">
    <property type="entry name" value="ZnF_C3H1"/>
    <property type="match status" value="2"/>
</dbReference>
<feature type="domain" description="Smr" evidence="4">
    <location>
        <begin position="487"/>
        <end position="552"/>
    </location>
</feature>
<feature type="region of interest" description="Disordered" evidence="2">
    <location>
        <begin position="320"/>
        <end position="372"/>
    </location>
</feature>
<feature type="compositionally biased region" description="Low complexity" evidence="2">
    <location>
        <begin position="90"/>
        <end position="105"/>
    </location>
</feature>
<dbReference type="Gene3D" id="3.30.1370.110">
    <property type="match status" value="1"/>
</dbReference>
<feature type="compositionally biased region" description="Polar residues" evidence="2">
    <location>
        <begin position="352"/>
        <end position="370"/>
    </location>
</feature>
<protein>
    <submittedName>
        <fullName evidence="5">Cleavage and polyadenylation specificity factor (CPSF) Clipper subunit family Zn-finger proteins</fullName>
    </submittedName>
</protein>
<dbReference type="SMART" id="SM00463">
    <property type="entry name" value="SMR"/>
    <property type="match status" value="1"/>
</dbReference>
<dbReference type="PANTHER" id="PTHR46651">
    <property type="entry name" value="POLYADENYLATE-BINDING PROTEIN-INTERACTING PROTEIN 7"/>
    <property type="match status" value="1"/>
</dbReference>
<gene>
    <name evidence="5" type="ORF">DNF11_1736</name>
</gene>
<dbReference type="InterPro" id="IPR000571">
    <property type="entry name" value="Znf_CCCH"/>
</dbReference>
<dbReference type="GO" id="GO:0008270">
    <property type="term" value="F:zinc ion binding"/>
    <property type="evidence" value="ECO:0007669"/>
    <property type="project" value="UniProtKB-KW"/>
</dbReference>
<dbReference type="Pfam" id="PF00642">
    <property type="entry name" value="zf-CCCH"/>
    <property type="match status" value="1"/>
</dbReference>
<dbReference type="InterPro" id="IPR002625">
    <property type="entry name" value="Smr_dom"/>
</dbReference>
<dbReference type="PANTHER" id="PTHR46651:SF1">
    <property type="entry name" value="SMALL MUTS RELATED FAMILY PROTEIN"/>
    <property type="match status" value="1"/>
</dbReference>
<name>A0A3G2S4I2_MALR7</name>
<feature type="zinc finger region" description="C3H1-type" evidence="1">
    <location>
        <begin position="285"/>
        <end position="306"/>
    </location>
</feature>
<proteinExistence type="predicted"/>
<feature type="zinc finger region" description="C3H1-type" evidence="1">
    <location>
        <begin position="256"/>
        <end position="282"/>
    </location>
</feature>
<reference evidence="5 6" key="1">
    <citation type="submission" date="2018-10" db="EMBL/GenBank/DDBJ databases">
        <title>Complete genome sequence of Malassezia restricta CBS 7877.</title>
        <authorList>
            <person name="Morand S.C."/>
            <person name="Bertignac M."/>
            <person name="Iltis A."/>
            <person name="Kolder I."/>
            <person name="Pirovano W."/>
            <person name="Jourdain R."/>
            <person name="Clavaud C."/>
        </authorList>
    </citation>
    <scope>NUCLEOTIDE SEQUENCE [LARGE SCALE GENOMIC DNA]</scope>
    <source>
        <strain evidence="5 6">CBS 7877</strain>
    </source>
</reference>